<dbReference type="GO" id="GO:0016787">
    <property type="term" value="F:hydrolase activity"/>
    <property type="evidence" value="ECO:0007669"/>
    <property type="project" value="UniProtKB-KW"/>
</dbReference>
<dbReference type="InterPro" id="IPR029058">
    <property type="entry name" value="AB_hydrolase_fold"/>
</dbReference>
<evidence type="ECO:0000259" key="9">
    <source>
        <dbReference type="Pfam" id="PF00561"/>
    </source>
</evidence>
<feature type="chain" id="PRO_5008059114" evidence="8">
    <location>
        <begin position="20"/>
        <end position="374"/>
    </location>
</feature>
<dbReference type="InterPro" id="IPR000639">
    <property type="entry name" value="Epox_hydrolase-like"/>
</dbReference>
<evidence type="ECO:0000256" key="2">
    <source>
        <dbReference type="ARBA" id="ARBA00004685"/>
    </source>
</evidence>
<comment type="similarity">
    <text evidence="7">Belongs to the AB hydrolase superfamily. Epoxide hydrolase family.</text>
</comment>
<dbReference type="OMA" id="QHIGTEL"/>
<dbReference type="GeneID" id="29115604"/>
<feature type="domain" description="AB hydrolase-1" evidence="9">
    <location>
        <begin position="72"/>
        <end position="357"/>
    </location>
</feature>
<keyword evidence="4 10" id="KW-0378">Hydrolase</keyword>
<dbReference type="VEuPathDB" id="FungiDB:CC77DRAFT_1099520"/>
<protein>
    <submittedName>
        <fullName evidence="10">Alpha/beta-hydrolase</fullName>
    </submittedName>
</protein>
<dbReference type="SUPFAM" id="SSF53474">
    <property type="entry name" value="alpha/beta-Hydrolases"/>
    <property type="match status" value="1"/>
</dbReference>
<evidence type="ECO:0000256" key="6">
    <source>
        <dbReference type="ARBA" id="ARBA00023140"/>
    </source>
</evidence>
<dbReference type="RefSeq" id="XP_018380413.1">
    <property type="nucleotide sequence ID" value="XM_018530010.1"/>
</dbReference>
<evidence type="ECO:0000256" key="4">
    <source>
        <dbReference type="ARBA" id="ARBA00022801"/>
    </source>
</evidence>
<keyword evidence="11" id="KW-1185">Reference proteome</keyword>
<sequence length="374" mass="42148">MMLPNILWLSLGMANLALARPTNQSSLCEIDMNPNIDDIRFTSYANLVKSARLSSGHRYRYVFKTPFNSSIPTLLFLHGWPETSYSWVNQIEYFTRHGYGIVAPDMLGTGGTDNPDDLESFTFKRTASEMVELLECEGVGRVVGVGHDIGSGQLSRIENYYPDRLSALAFLTLGYSPPGTDFTSATIDASDQASRALFGYPLLQYWHFNAEDRAPAIADQHLDALYNIAYGADVNYVRNISEPGALEQWLLADGRIFFYNEFLTEVTLDQWRTIMLAQGGMEGSFKWYRAMMRGYNTADEQALMASTDPTVTKRSLFIVGDNDPLAIPNLQLNQTTPYLPYLTVRTAPTRHFMQAEAARDVNRHLHDFLRGLEN</sequence>
<keyword evidence="6" id="KW-0576">Peroxisome</keyword>
<reference evidence="10 11" key="1">
    <citation type="submission" date="2016-05" db="EMBL/GenBank/DDBJ databases">
        <title>Comparative analysis of secretome profiles of manganese(II)-oxidizing ascomycete fungi.</title>
        <authorList>
            <consortium name="DOE Joint Genome Institute"/>
            <person name="Zeiner C.A."/>
            <person name="Purvine S.O."/>
            <person name="Zink E.M."/>
            <person name="Wu S."/>
            <person name="Pasa-Tolic L."/>
            <person name="Chaput D.L."/>
            <person name="Haridas S."/>
            <person name="Grigoriev I.V."/>
            <person name="Santelli C.M."/>
            <person name="Hansel C.M."/>
        </authorList>
    </citation>
    <scope>NUCLEOTIDE SEQUENCE [LARGE SCALE GENOMIC DNA]</scope>
    <source>
        <strain evidence="10 11">SRC1lrK2f</strain>
    </source>
</reference>
<dbReference type="Pfam" id="PF00561">
    <property type="entry name" value="Abhydrolase_1"/>
    <property type="match status" value="1"/>
</dbReference>
<feature type="signal peptide" evidence="8">
    <location>
        <begin position="1"/>
        <end position="19"/>
    </location>
</feature>
<name>A0A177D7B0_ALTAL</name>
<dbReference type="AlphaFoldDB" id="A0A177D7B0"/>
<dbReference type="InterPro" id="IPR000073">
    <property type="entry name" value="AB_hydrolase_1"/>
</dbReference>
<comment type="subcellular location">
    <subcellularLocation>
        <location evidence="1">Peroxisome</location>
    </subcellularLocation>
</comment>
<keyword evidence="5" id="KW-0843">Virulence</keyword>
<keyword evidence="8" id="KW-0732">Signal</keyword>
<dbReference type="Proteomes" id="UP000077248">
    <property type="component" value="Unassembled WGS sequence"/>
</dbReference>
<dbReference type="EMBL" id="KV441496">
    <property type="protein sequence ID" value="OAG14992.1"/>
    <property type="molecule type" value="Genomic_DNA"/>
</dbReference>
<accession>A0A177D7B0</accession>
<comment type="similarity">
    <text evidence="3">Belongs to the AB hydrolase superfamily. AKT2 hydrolase family.</text>
</comment>
<dbReference type="GO" id="GO:0005777">
    <property type="term" value="C:peroxisome"/>
    <property type="evidence" value="ECO:0007669"/>
    <property type="project" value="UniProtKB-SubCell"/>
</dbReference>
<dbReference type="KEGG" id="aalt:CC77DRAFT_1099520"/>
<evidence type="ECO:0000313" key="10">
    <source>
        <dbReference type="EMBL" id="OAG14992.1"/>
    </source>
</evidence>
<evidence type="ECO:0000313" key="11">
    <source>
        <dbReference type="Proteomes" id="UP000077248"/>
    </source>
</evidence>
<proteinExistence type="inferred from homology"/>
<evidence type="ECO:0000256" key="5">
    <source>
        <dbReference type="ARBA" id="ARBA00023026"/>
    </source>
</evidence>
<evidence type="ECO:0000256" key="8">
    <source>
        <dbReference type="SAM" id="SignalP"/>
    </source>
</evidence>
<dbReference type="Gene3D" id="3.40.50.1820">
    <property type="entry name" value="alpha/beta hydrolase"/>
    <property type="match status" value="1"/>
</dbReference>
<gene>
    <name evidence="10" type="ORF">CC77DRAFT_1099520</name>
</gene>
<organism evidence="10 11">
    <name type="scientific">Alternaria alternata</name>
    <name type="common">Alternaria rot fungus</name>
    <name type="synonym">Torula alternata</name>
    <dbReference type="NCBI Taxonomy" id="5599"/>
    <lineage>
        <taxon>Eukaryota</taxon>
        <taxon>Fungi</taxon>
        <taxon>Dikarya</taxon>
        <taxon>Ascomycota</taxon>
        <taxon>Pezizomycotina</taxon>
        <taxon>Dothideomycetes</taxon>
        <taxon>Pleosporomycetidae</taxon>
        <taxon>Pleosporales</taxon>
        <taxon>Pleosporineae</taxon>
        <taxon>Pleosporaceae</taxon>
        <taxon>Alternaria</taxon>
        <taxon>Alternaria sect. Alternaria</taxon>
        <taxon>Alternaria alternata complex</taxon>
    </lineage>
</organism>
<evidence type="ECO:0000256" key="7">
    <source>
        <dbReference type="ARBA" id="ARBA00038334"/>
    </source>
</evidence>
<dbReference type="PRINTS" id="PR00412">
    <property type="entry name" value="EPOXHYDRLASE"/>
</dbReference>
<evidence type="ECO:0000256" key="3">
    <source>
        <dbReference type="ARBA" id="ARBA00005668"/>
    </source>
</evidence>
<dbReference type="PANTHER" id="PTHR43329">
    <property type="entry name" value="EPOXIDE HYDROLASE"/>
    <property type="match status" value="1"/>
</dbReference>
<comment type="pathway">
    <text evidence="2">Mycotoxin biosynthesis.</text>
</comment>
<evidence type="ECO:0000256" key="1">
    <source>
        <dbReference type="ARBA" id="ARBA00004275"/>
    </source>
</evidence>